<dbReference type="Proteomes" id="UP001352852">
    <property type="component" value="Unassembled WGS sequence"/>
</dbReference>
<sequence length="132" mass="14958">MVQSKKEAPAPRTEPLSWTEICSCPHGQTKGLLEEGLMVTCGWRDEERGPTQKSSTSFQISSEMVVMVETWLQMDVGDQFFAQFNLLWTCWCHCPASSMRLHLPLISGYPGDLQKMSDCSNEYMVTNFPNQS</sequence>
<gene>
    <name evidence="1" type="ORF">CHARACLAT_016247</name>
</gene>
<organism evidence="1 2">
    <name type="scientific">Characodon lateralis</name>
    <dbReference type="NCBI Taxonomy" id="208331"/>
    <lineage>
        <taxon>Eukaryota</taxon>
        <taxon>Metazoa</taxon>
        <taxon>Chordata</taxon>
        <taxon>Craniata</taxon>
        <taxon>Vertebrata</taxon>
        <taxon>Euteleostomi</taxon>
        <taxon>Actinopterygii</taxon>
        <taxon>Neopterygii</taxon>
        <taxon>Teleostei</taxon>
        <taxon>Neoteleostei</taxon>
        <taxon>Acanthomorphata</taxon>
        <taxon>Ovalentaria</taxon>
        <taxon>Atherinomorphae</taxon>
        <taxon>Cyprinodontiformes</taxon>
        <taxon>Goodeidae</taxon>
        <taxon>Characodon</taxon>
    </lineage>
</organism>
<protein>
    <submittedName>
        <fullName evidence="1">Uncharacterized protein</fullName>
    </submittedName>
</protein>
<proteinExistence type="predicted"/>
<dbReference type="EMBL" id="JAHUTJ010017697">
    <property type="protein sequence ID" value="MED6271040.1"/>
    <property type="molecule type" value="Genomic_DNA"/>
</dbReference>
<comment type="caution">
    <text evidence="1">The sequence shown here is derived from an EMBL/GenBank/DDBJ whole genome shotgun (WGS) entry which is preliminary data.</text>
</comment>
<evidence type="ECO:0000313" key="2">
    <source>
        <dbReference type="Proteomes" id="UP001352852"/>
    </source>
</evidence>
<name>A0ABU7D991_9TELE</name>
<keyword evidence="2" id="KW-1185">Reference proteome</keyword>
<accession>A0ABU7D991</accession>
<reference evidence="1 2" key="1">
    <citation type="submission" date="2021-06" db="EMBL/GenBank/DDBJ databases">
        <authorList>
            <person name="Palmer J.M."/>
        </authorList>
    </citation>
    <scope>NUCLEOTIDE SEQUENCE [LARGE SCALE GENOMIC DNA]</scope>
    <source>
        <strain evidence="1 2">CL_MEX2019</strain>
        <tissue evidence="1">Muscle</tissue>
    </source>
</reference>
<evidence type="ECO:0000313" key="1">
    <source>
        <dbReference type="EMBL" id="MED6271040.1"/>
    </source>
</evidence>